<keyword evidence="3" id="KW-0689">Ribosomal protein</keyword>
<dbReference type="Gene3D" id="3.30.780.10">
    <property type="entry name" value="SUI1-like domain"/>
    <property type="match status" value="1"/>
</dbReference>
<dbReference type="PANTHER" id="PTHR13477">
    <property type="entry name" value="MITOCHONDRIAL 39S RIBOSOMAL PROTEIN L49"/>
    <property type="match status" value="1"/>
</dbReference>
<dbReference type="PANTHER" id="PTHR13477:SF0">
    <property type="entry name" value="LARGE RIBOSOMAL SUBUNIT PROTEIN ML49"/>
    <property type="match status" value="1"/>
</dbReference>
<dbReference type="GO" id="GO:0006412">
    <property type="term" value="P:translation"/>
    <property type="evidence" value="ECO:0007669"/>
    <property type="project" value="InterPro"/>
</dbReference>
<proteinExistence type="inferred from homology"/>
<comment type="similarity">
    <text evidence="2">Belongs to the mitochondrion-specific ribosomal protein mL49 family.</text>
</comment>
<comment type="subcellular location">
    <subcellularLocation>
        <location evidence="1">Mitochondrion</location>
    </subcellularLocation>
</comment>
<reference evidence="7 8" key="1">
    <citation type="journal article" date="2011" name="J. Gen. Appl. Microbiol.">
        <title>Draft genome sequencing of the enigmatic yeast Saitoella complicata.</title>
        <authorList>
            <person name="Nishida H."/>
            <person name="Hamamoto M."/>
            <person name="Sugiyama J."/>
        </authorList>
    </citation>
    <scope>NUCLEOTIDE SEQUENCE [LARGE SCALE GENOMIC DNA]</scope>
    <source>
        <strain evidence="7 8">NRRL Y-17804</strain>
    </source>
</reference>
<dbReference type="EMBL" id="BACD03000004">
    <property type="protein sequence ID" value="GAO46521.1"/>
    <property type="molecule type" value="Genomic_DNA"/>
</dbReference>
<accession>A0A0E9N9Z5</accession>
<keyword evidence="5" id="KW-0687">Ribonucleoprotein</keyword>
<protein>
    <recommendedName>
        <fullName evidence="6">Large ribosomal subunit protein mL49</fullName>
    </recommendedName>
</protein>
<dbReference type="Pfam" id="PF05046">
    <property type="entry name" value="Img2"/>
    <property type="match status" value="1"/>
</dbReference>
<evidence type="ECO:0000313" key="7">
    <source>
        <dbReference type="EMBL" id="GAO46521.1"/>
    </source>
</evidence>
<comment type="caution">
    <text evidence="7">The sequence shown here is derived from an EMBL/GenBank/DDBJ whole genome shotgun (WGS) entry which is preliminary data.</text>
</comment>
<sequence>MLRTTLNASVRPVFASSRPFTTSLVRCNAAVPPATPEPVPTPEPEVKIVQYPYYIRRTTSNQIPVYIDYKRGGNLLQTLIRKVEGDHRALLAEVQEKFKIDKKDIKINPVTKHIVIKGNYTRKIKWWLHRKGF</sequence>
<evidence type="ECO:0000256" key="3">
    <source>
        <dbReference type="ARBA" id="ARBA00022980"/>
    </source>
</evidence>
<evidence type="ECO:0000313" key="8">
    <source>
        <dbReference type="Proteomes" id="UP000033140"/>
    </source>
</evidence>
<dbReference type="AlphaFoldDB" id="A0A0E9N9Z5"/>
<organism evidence="7 8">
    <name type="scientific">Saitoella complicata (strain BCRC 22490 / CBS 7301 / JCM 7358 / NBRC 10748 / NRRL Y-17804)</name>
    <dbReference type="NCBI Taxonomy" id="698492"/>
    <lineage>
        <taxon>Eukaryota</taxon>
        <taxon>Fungi</taxon>
        <taxon>Dikarya</taxon>
        <taxon>Ascomycota</taxon>
        <taxon>Taphrinomycotina</taxon>
        <taxon>Taphrinomycotina incertae sedis</taxon>
        <taxon>Saitoella</taxon>
    </lineage>
</organism>
<evidence type="ECO:0000256" key="2">
    <source>
        <dbReference type="ARBA" id="ARBA00005677"/>
    </source>
</evidence>
<reference evidence="7 8" key="2">
    <citation type="journal article" date="2014" name="J. Gen. Appl. Microbiol.">
        <title>The early diverging ascomycetous budding yeast Saitoella complicata has three histone deacetylases belonging to the Clr6, Hos2, and Rpd3 lineages.</title>
        <authorList>
            <person name="Nishida H."/>
            <person name="Matsumoto T."/>
            <person name="Kondo S."/>
            <person name="Hamamoto M."/>
            <person name="Yoshikawa H."/>
        </authorList>
    </citation>
    <scope>NUCLEOTIDE SEQUENCE [LARGE SCALE GENOMIC DNA]</scope>
    <source>
        <strain evidence="7 8">NRRL Y-17804</strain>
    </source>
</reference>
<dbReference type="GO" id="GO:0005762">
    <property type="term" value="C:mitochondrial large ribosomal subunit"/>
    <property type="evidence" value="ECO:0007669"/>
    <property type="project" value="TreeGrafter"/>
</dbReference>
<gene>
    <name evidence="7" type="ORF">G7K_0751-t1</name>
</gene>
<keyword evidence="8" id="KW-1185">Reference proteome</keyword>
<reference evidence="7 8" key="3">
    <citation type="journal article" date="2015" name="Genome Announc.">
        <title>Draft Genome Sequence of the Archiascomycetous Yeast Saitoella complicata.</title>
        <authorList>
            <person name="Yamauchi K."/>
            <person name="Kondo S."/>
            <person name="Hamamoto M."/>
            <person name="Takahashi Y."/>
            <person name="Ogura Y."/>
            <person name="Hayashi T."/>
            <person name="Nishida H."/>
        </authorList>
    </citation>
    <scope>NUCLEOTIDE SEQUENCE [LARGE SCALE GENOMIC DNA]</scope>
    <source>
        <strain evidence="7 8">NRRL Y-17804</strain>
    </source>
</reference>
<dbReference type="GO" id="GO:0003735">
    <property type="term" value="F:structural constituent of ribosome"/>
    <property type="evidence" value="ECO:0007669"/>
    <property type="project" value="InterPro"/>
</dbReference>
<evidence type="ECO:0000256" key="1">
    <source>
        <dbReference type="ARBA" id="ARBA00004173"/>
    </source>
</evidence>
<dbReference type="OMA" id="HIVVKGW"/>
<evidence type="ECO:0000256" key="4">
    <source>
        <dbReference type="ARBA" id="ARBA00023128"/>
    </source>
</evidence>
<dbReference type="InterPro" id="IPR007740">
    <property type="entry name" value="Ribosomal_mL49"/>
</dbReference>
<dbReference type="Proteomes" id="UP000033140">
    <property type="component" value="Unassembled WGS sequence"/>
</dbReference>
<dbReference type="STRING" id="698492.A0A0E9N9Z5"/>
<evidence type="ECO:0000256" key="5">
    <source>
        <dbReference type="ARBA" id="ARBA00023274"/>
    </source>
</evidence>
<keyword evidence="4" id="KW-0496">Mitochondrion</keyword>
<evidence type="ECO:0000256" key="6">
    <source>
        <dbReference type="ARBA" id="ARBA00035191"/>
    </source>
</evidence>
<name>A0A0E9N9Z5_SAICN</name>